<feature type="domain" description="Blue (type 1) copper" evidence="8">
    <location>
        <begin position="32"/>
        <end position="135"/>
    </location>
</feature>
<feature type="region of interest" description="Disordered" evidence="7">
    <location>
        <begin position="138"/>
        <end position="159"/>
    </location>
</feature>
<gene>
    <name evidence="9" type="ORF">EGD98_08160</name>
</gene>
<dbReference type="PROSITE" id="PS51257">
    <property type="entry name" value="PROKAR_LIPOPROTEIN"/>
    <property type="match status" value="1"/>
</dbReference>
<keyword evidence="4" id="KW-0249">Electron transport</keyword>
<accession>A0A8J7YCP7</accession>
<keyword evidence="5" id="KW-0186">Copper</keyword>
<evidence type="ECO:0000313" key="9">
    <source>
        <dbReference type="EMBL" id="MBX0303645.1"/>
    </source>
</evidence>
<evidence type="ECO:0000256" key="6">
    <source>
        <dbReference type="ARBA" id="ARBA00023136"/>
    </source>
</evidence>
<evidence type="ECO:0000256" key="7">
    <source>
        <dbReference type="SAM" id="MobiDB-lite"/>
    </source>
</evidence>
<dbReference type="InterPro" id="IPR028871">
    <property type="entry name" value="BlueCu_1_BS"/>
</dbReference>
<evidence type="ECO:0000259" key="8">
    <source>
        <dbReference type="Pfam" id="PF00127"/>
    </source>
</evidence>
<dbReference type="Gene3D" id="2.60.40.420">
    <property type="entry name" value="Cupredoxins - blue copper proteins"/>
    <property type="match status" value="1"/>
</dbReference>
<dbReference type="SUPFAM" id="SSF49503">
    <property type="entry name" value="Cupredoxins"/>
    <property type="match status" value="1"/>
</dbReference>
<name>A0A8J7YCP7_9EURY</name>
<dbReference type="EMBL" id="RKLQ01000001">
    <property type="protein sequence ID" value="MBX0303645.1"/>
    <property type="molecule type" value="Genomic_DNA"/>
</dbReference>
<evidence type="ECO:0000256" key="3">
    <source>
        <dbReference type="ARBA" id="ARBA00022723"/>
    </source>
</evidence>
<evidence type="ECO:0000256" key="2">
    <source>
        <dbReference type="ARBA" id="ARBA00022448"/>
    </source>
</evidence>
<dbReference type="InterPro" id="IPR008972">
    <property type="entry name" value="Cupredoxin"/>
</dbReference>
<dbReference type="RefSeq" id="WP_220587840.1">
    <property type="nucleotide sequence ID" value="NZ_RKLQ01000001.1"/>
</dbReference>
<keyword evidence="6" id="KW-0472">Membrane</keyword>
<keyword evidence="2" id="KW-0813">Transport</keyword>
<sequence>MERRAFLRAAVPTAAVGLAGCIGGSTPTDYDVGMGAKEFRPETLEVTAGTTVTWLNTNKQGHSVTAYESELPDGADYFASGGFDSEKAAEDAWGNSSGGTLFEGQTFEHTFEVPGEYPYFCIPHERGGMVGSVVVTGDRSTTETSSATRPTDGNTTAPN</sequence>
<dbReference type="Proteomes" id="UP000783863">
    <property type="component" value="Unassembled WGS sequence"/>
</dbReference>
<dbReference type="InterPro" id="IPR000923">
    <property type="entry name" value="BlueCu_1"/>
</dbReference>
<reference evidence="9" key="1">
    <citation type="submission" date="2021-06" db="EMBL/GenBank/DDBJ databases">
        <title>Halomicroarcula sp. F24A a new haloarchaeum isolated from saline soil.</title>
        <authorList>
            <person name="Duran-Viseras A."/>
            <person name="Sanchez-Porro C."/>
            <person name="Ventosa A."/>
        </authorList>
    </citation>
    <scope>NUCLEOTIDE SEQUENCE</scope>
    <source>
        <strain evidence="9">F24A</strain>
    </source>
</reference>
<comment type="caution">
    <text evidence="9">The sequence shown here is derived from an EMBL/GenBank/DDBJ whole genome shotgun (WGS) entry which is preliminary data.</text>
</comment>
<evidence type="ECO:0000256" key="4">
    <source>
        <dbReference type="ARBA" id="ARBA00022982"/>
    </source>
</evidence>
<dbReference type="GO" id="GO:0005507">
    <property type="term" value="F:copper ion binding"/>
    <property type="evidence" value="ECO:0007669"/>
    <property type="project" value="InterPro"/>
</dbReference>
<keyword evidence="3" id="KW-0479">Metal-binding</keyword>
<dbReference type="Pfam" id="PF00127">
    <property type="entry name" value="Copper-bind"/>
    <property type="match status" value="1"/>
</dbReference>
<dbReference type="PANTHER" id="PTHR34192">
    <property type="entry name" value="PLASTOCYANIN MAJOR ISOFORM, CHLOROPLASTIC-RELATED"/>
    <property type="match status" value="1"/>
</dbReference>
<dbReference type="AlphaFoldDB" id="A0A8J7YCP7"/>
<protein>
    <submittedName>
        <fullName evidence="9">Halocyanin</fullName>
    </submittedName>
</protein>
<comment type="subcellular location">
    <subcellularLocation>
        <location evidence="1">Membrane</location>
    </subcellularLocation>
</comment>
<evidence type="ECO:0000256" key="5">
    <source>
        <dbReference type="ARBA" id="ARBA00023008"/>
    </source>
</evidence>
<evidence type="ECO:0000313" key="10">
    <source>
        <dbReference type="Proteomes" id="UP000783863"/>
    </source>
</evidence>
<dbReference type="PANTHER" id="PTHR34192:SF10">
    <property type="entry name" value="PLASTOCYANIN MAJOR ISOFORM, CHLOROPLASTIC-RELATED"/>
    <property type="match status" value="1"/>
</dbReference>
<organism evidence="9 10">
    <name type="scientific">Haloarcula salinisoli</name>
    <dbReference type="NCBI Taxonomy" id="2487746"/>
    <lineage>
        <taxon>Archaea</taxon>
        <taxon>Methanobacteriati</taxon>
        <taxon>Methanobacteriota</taxon>
        <taxon>Stenosarchaea group</taxon>
        <taxon>Halobacteria</taxon>
        <taxon>Halobacteriales</taxon>
        <taxon>Haloarculaceae</taxon>
        <taxon>Haloarcula</taxon>
    </lineage>
</organism>
<keyword evidence="10" id="KW-1185">Reference proteome</keyword>
<dbReference type="GO" id="GO:0016020">
    <property type="term" value="C:membrane"/>
    <property type="evidence" value="ECO:0007669"/>
    <property type="project" value="UniProtKB-SubCell"/>
</dbReference>
<dbReference type="PROSITE" id="PS00196">
    <property type="entry name" value="COPPER_BLUE"/>
    <property type="match status" value="1"/>
</dbReference>
<dbReference type="GO" id="GO:0009055">
    <property type="term" value="F:electron transfer activity"/>
    <property type="evidence" value="ECO:0007669"/>
    <property type="project" value="InterPro"/>
</dbReference>
<dbReference type="CDD" id="cd04220">
    <property type="entry name" value="Halocyanin"/>
    <property type="match status" value="1"/>
</dbReference>
<proteinExistence type="predicted"/>
<evidence type="ECO:0000256" key="1">
    <source>
        <dbReference type="ARBA" id="ARBA00004370"/>
    </source>
</evidence>